<dbReference type="Gene3D" id="3.30.470.20">
    <property type="entry name" value="ATP-grasp fold, B domain"/>
    <property type="match status" value="1"/>
</dbReference>
<dbReference type="EC" id="6.3.4.14" evidence="1"/>
<evidence type="ECO:0000256" key="5">
    <source>
        <dbReference type="ARBA" id="ARBA00023267"/>
    </source>
</evidence>
<dbReference type="Proteomes" id="UP001209318">
    <property type="component" value="Unassembled WGS sequence"/>
</dbReference>
<evidence type="ECO:0000256" key="3">
    <source>
        <dbReference type="ARBA" id="ARBA00022741"/>
    </source>
</evidence>
<dbReference type="PROSITE" id="PS50979">
    <property type="entry name" value="BC"/>
    <property type="match status" value="1"/>
</dbReference>
<feature type="domain" description="ATP-grasp" evidence="7">
    <location>
        <begin position="119"/>
        <end position="316"/>
    </location>
</feature>
<keyword evidence="5" id="KW-0092">Biotin</keyword>
<dbReference type="GO" id="GO:0046872">
    <property type="term" value="F:metal ion binding"/>
    <property type="evidence" value="ECO:0007669"/>
    <property type="project" value="InterPro"/>
</dbReference>
<dbReference type="AlphaFoldDB" id="A0AAE3IQ91"/>
<feature type="domain" description="Biotin carboxylation" evidence="8">
    <location>
        <begin position="1"/>
        <end position="443"/>
    </location>
</feature>
<evidence type="ECO:0000259" key="7">
    <source>
        <dbReference type="PROSITE" id="PS50975"/>
    </source>
</evidence>
<evidence type="ECO:0000256" key="6">
    <source>
        <dbReference type="PROSITE-ProRule" id="PRU00409"/>
    </source>
</evidence>
<dbReference type="PROSITE" id="PS00867">
    <property type="entry name" value="CPSASE_2"/>
    <property type="match status" value="1"/>
</dbReference>
<organism evidence="9 10">
    <name type="scientific">Perspicuibacillus lycopersici</name>
    <dbReference type="NCBI Taxonomy" id="1325689"/>
    <lineage>
        <taxon>Bacteria</taxon>
        <taxon>Bacillati</taxon>
        <taxon>Bacillota</taxon>
        <taxon>Bacilli</taxon>
        <taxon>Bacillales</taxon>
        <taxon>Bacillaceae</taxon>
        <taxon>Perspicuibacillus</taxon>
    </lineage>
</organism>
<dbReference type="Pfam" id="PF02786">
    <property type="entry name" value="CPSase_L_D2"/>
    <property type="match status" value="1"/>
</dbReference>
<dbReference type="Pfam" id="PF02785">
    <property type="entry name" value="Biotin_carb_C"/>
    <property type="match status" value="1"/>
</dbReference>
<keyword evidence="3 6" id="KW-0547">Nucleotide-binding</keyword>
<dbReference type="SUPFAM" id="SSF56059">
    <property type="entry name" value="Glutathione synthetase ATP-binding domain-like"/>
    <property type="match status" value="1"/>
</dbReference>
<dbReference type="NCBIfam" id="NF006367">
    <property type="entry name" value="PRK08591.1"/>
    <property type="match status" value="1"/>
</dbReference>
<sequence>MKKILVANRGEIASRIIRTCNQMEIQTVAVYSEADKELPFVQAADEAICIGKSPVAQSYLQMDNILAAANQFHVDAIHPGYGLLSENGTFAEKVEAQGFIFIGPNADTIHLMGDKISSREIMSRAGVPVVPGSEGNVENAEKASRVARSIGYPVMLKASGGGGGIGMVLCRNESQLQAAFRSVKARAKTNFRSDHIFIEKYIENARHIEVQIFGDRFGQYVHLFERDCSVQRRNQKVVEESRAPSLSIKQREQLYEIALLAAKAVQYKNAGTVEFIMDEEGNFYFLEMNTRLQVEHPVTEMITNLDLVEWQIRIARGEAIPLKQENIHAEGHGMEFRVYAEHPNSFLPSPGKLIKLQWGSGSLRIDSGYREGNEVTPFYDPLIAKCIIHGETRKECILRARDFFEQTTVEGIQTNIPLFLRVLENESFINGTHSTNLLEKMKE</sequence>
<dbReference type="InterPro" id="IPR011054">
    <property type="entry name" value="Rudment_hybrid_motif"/>
</dbReference>
<dbReference type="InterPro" id="IPR005481">
    <property type="entry name" value="BC-like_N"/>
</dbReference>
<gene>
    <name evidence="9" type="ORF">OEV98_01385</name>
</gene>
<dbReference type="PANTHER" id="PTHR18866:SF33">
    <property type="entry name" value="METHYLCROTONOYL-COA CARBOXYLASE SUBUNIT ALPHA, MITOCHONDRIAL-RELATED"/>
    <property type="match status" value="1"/>
</dbReference>
<dbReference type="InterPro" id="IPR050856">
    <property type="entry name" value="Biotin_carboxylase_complex"/>
</dbReference>
<comment type="caution">
    <text evidence="9">The sequence shown here is derived from an EMBL/GenBank/DDBJ whole genome shotgun (WGS) entry which is preliminary data.</text>
</comment>
<dbReference type="PROSITE" id="PS00866">
    <property type="entry name" value="CPSASE_1"/>
    <property type="match status" value="1"/>
</dbReference>
<dbReference type="PROSITE" id="PS50975">
    <property type="entry name" value="ATP_GRASP"/>
    <property type="match status" value="1"/>
</dbReference>
<dbReference type="GO" id="GO:0005524">
    <property type="term" value="F:ATP binding"/>
    <property type="evidence" value="ECO:0007669"/>
    <property type="project" value="UniProtKB-UniRule"/>
</dbReference>
<accession>A0AAE3IQ91</accession>
<reference evidence="9" key="1">
    <citation type="submission" date="2022-10" db="EMBL/GenBank/DDBJ databases">
        <title>Description of Fervidibacillus gen. nov. in the family Fervidibacillaceae fam. nov. with two species, Fervidibacillus albus sp. nov., and Fervidibacillus halotolerans sp. nov., isolated from tidal flat sediments.</title>
        <authorList>
            <person name="Kwon K.K."/>
            <person name="Yang S.-H."/>
        </authorList>
    </citation>
    <scope>NUCLEOTIDE SEQUENCE</scope>
    <source>
        <strain evidence="9">JCM 19140</strain>
    </source>
</reference>
<dbReference type="InterPro" id="IPR005479">
    <property type="entry name" value="CPAse_ATP-bd"/>
</dbReference>
<keyword evidence="2 9" id="KW-0436">Ligase</keyword>
<dbReference type="InterPro" id="IPR011764">
    <property type="entry name" value="Biotin_carboxylation_dom"/>
</dbReference>
<name>A0AAE3IQ91_9BACI</name>
<dbReference type="Pfam" id="PF00289">
    <property type="entry name" value="Biotin_carb_N"/>
    <property type="match status" value="1"/>
</dbReference>
<proteinExistence type="predicted"/>
<dbReference type="SUPFAM" id="SSF51246">
    <property type="entry name" value="Rudiment single hybrid motif"/>
    <property type="match status" value="1"/>
</dbReference>
<evidence type="ECO:0000256" key="2">
    <source>
        <dbReference type="ARBA" id="ARBA00022598"/>
    </source>
</evidence>
<dbReference type="PANTHER" id="PTHR18866">
    <property type="entry name" value="CARBOXYLASE:PYRUVATE/ACETYL-COA/PROPIONYL-COA CARBOXYLASE"/>
    <property type="match status" value="1"/>
</dbReference>
<protein>
    <recommendedName>
        <fullName evidence="1">biotin carboxylase</fullName>
        <ecNumber evidence="1">6.3.4.14</ecNumber>
    </recommendedName>
</protein>
<evidence type="ECO:0000259" key="8">
    <source>
        <dbReference type="PROSITE" id="PS50979"/>
    </source>
</evidence>
<evidence type="ECO:0000313" key="9">
    <source>
        <dbReference type="EMBL" id="MCU9612212.1"/>
    </source>
</evidence>
<evidence type="ECO:0000256" key="4">
    <source>
        <dbReference type="ARBA" id="ARBA00022840"/>
    </source>
</evidence>
<dbReference type="SMART" id="SM00878">
    <property type="entry name" value="Biotin_carb_C"/>
    <property type="match status" value="1"/>
</dbReference>
<dbReference type="EMBL" id="JAOUSF010000001">
    <property type="protein sequence ID" value="MCU9612212.1"/>
    <property type="molecule type" value="Genomic_DNA"/>
</dbReference>
<dbReference type="InterPro" id="IPR016185">
    <property type="entry name" value="PreATP-grasp_dom_sf"/>
</dbReference>
<dbReference type="InterPro" id="IPR005482">
    <property type="entry name" value="Biotin_COase_C"/>
</dbReference>
<keyword evidence="4 6" id="KW-0067">ATP-binding</keyword>
<dbReference type="RefSeq" id="WP_263071349.1">
    <property type="nucleotide sequence ID" value="NZ_JAOUSF010000001.1"/>
</dbReference>
<dbReference type="FunFam" id="3.30.1490.20:FF:000003">
    <property type="entry name" value="acetyl-CoA carboxylase isoform X1"/>
    <property type="match status" value="1"/>
</dbReference>
<keyword evidence="10" id="KW-1185">Reference proteome</keyword>
<dbReference type="FunFam" id="3.40.50.20:FF:000010">
    <property type="entry name" value="Propionyl-CoA carboxylase subunit alpha"/>
    <property type="match status" value="1"/>
</dbReference>
<evidence type="ECO:0000256" key="1">
    <source>
        <dbReference type="ARBA" id="ARBA00013263"/>
    </source>
</evidence>
<dbReference type="SUPFAM" id="SSF52440">
    <property type="entry name" value="PreATP-grasp domain"/>
    <property type="match status" value="1"/>
</dbReference>
<evidence type="ECO:0000313" key="10">
    <source>
        <dbReference type="Proteomes" id="UP001209318"/>
    </source>
</evidence>
<dbReference type="InterPro" id="IPR011761">
    <property type="entry name" value="ATP-grasp"/>
</dbReference>
<dbReference type="GO" id="GO:0004075">
    <property type="term" value="F:biotin carboxylase activity"/>
    <property type="evidence" value="ECO:0007669"/>
    <property type="project" value="UniProtKB-EC"/>
</dbReference>